<accession>A0AAW1RTY8</accession>
<name>A0AAW1RTY8_9CHLO</name>
<dbReference type="PANTHER" id="PTHR10188:SF8">
    <property type="entry name" value="THREONINE ASPARTASE 1"/>
    <property type="match status" value="1"/>
</dbReference>
<feature type="active site" description="Nucleophile" evidence="2">
    <location>
        <position position="308"/>
    </location>
</feature>
<dbReference type="InterPro" id="IPR000246">
    <property type="entry name" value="Peptidase_T2"/>
</dbReference>
<evidence type="ECO:0000313" key="5">
    <source>
        <dbReference type="EMBL" id="KAK9837600.1"/>
    </source>
</evidence>
<dbReference type="GO" id="GO:0004298">
    <property type="term" value="F:threonine-type endopeptidase activity"/>
    <property type="evidence" value="ECO:0007669"/>
    <property type="project" value="InterPro"/>
</dbReference>
<dbReference type="AlphaFoldDB" id="A0AAW1RTY8"/>
<sequence>MSDRPWGFVAVHAGAGRHARSSDPVYKQGMAEACKAAAQVLQRQPADPLEAVAAALKVLEDDAVSNAGFGSNLNFTGHVECDASVMAGDGMFGAIGAAPGIKNPGLAAGRLAQESRNPLTAGRVRPMFLAGDGARKWALEQGLEAAASCQEAAQMHVTARAQRQHRQWMRLAHPSVPQPSSTTTRIADHIVSEALDPHSPSGSVPKSCPASLGASRQDQHKLSAWHPKVPSENLQLCSNSDSHARNELSEPDCEEAGHHFRDFPPLPASCAQQLKLSADPFPADDRILQHRHVPAAASEGLEERLWDTVGAVCCNASGMLASGVSSGGIALKTPGRVGEAAMYACGCWAQDPHHTRSGAACSTSGVGEVIMRGQLAKNCCHRLLHGAADLEAACAASLAATCQQAQEGPHDCGVLMLKTQKAGIPSPSADAIGLAHLEAELVAAVRAPSMAFCYWHGAMQIPRAIILRNACGAQDQPAHFGIHTSWPA</sequence>
<feature type="region of interest" description="Disordered" evidence="4">
    <location>
        <begin position="194"/>
        <end position="226"/>
    </location>
</feature>
<comment type="caution">
    <text evidence="5">The sequence shown here is derived from an EMBL/GenBank/DDBJ whole genome shotgun (WGS) entry which is preliminary data.</text>
</comment>
<proteinExistence type="predicted"/>
<dbReference type="SUPFAM" id="SSF56235">
    <property type="entry name" value="N-terminal nucleophile aminohydrolases (Ntn hydrolases)"/>
    <property type="match status" value="1"/>
</dbReference>
<dbReference type="GO" id="GO:0005737">
    <property type="term" value="C:cytoplasm"/>
    <property type="evidence" value="ECO:0007669"/>
    <property type="project" value="TreeGrafter"/>
</dbReference>
<dbReference type="Gene3D" id="3.60.20.30">
    <property type="entry name" value="(Glycosyl)asparaginase"/>
    <property type="match status" value="1"/>
</dbReference>
<gene>
    <name evidence="5" type="ORF">WJX74_001192</name>
</gene>
<dbReference type="EMBL" id="JALJOS010000006">
    <property type="protein sequence ID" value="KAK9837600.1"/>
    <property type="molecule type" value="Genomic_DNA"/>
</dbReference>
<evidence type="ECO:0000256" key="4">
    <source>
        <dbReference type="SAM" id="MobiDB-lite"/>
    </source>
</evidence>
<dbReference type="Pfam" id="PF01112">
    <property type="entry name" value="Asparaginase_2"/>
    <property type="match status" value="2"/>
</dbReference>
<dbReference type="CDD" id="cd04514">
    <property type="entry name" value="Taspase1_like"/>
    <property type="match status" value="1"/>
</dbReference>
<dbReference type="InterPro" id="IPR029055">
    <property type="entry name" value="Ntn_hydrolases_N"/>
</dbReference>
<dbReference type="Proteomes" id="UP001438707">
    <property type="component" value="Unassembled WGS sequence"/>
</dbReference>
<evidence type="ECO:0000313" key="6">
    <source>
        <dbReference type="Proteomes" id="UP001438707"/>
    </source>
</evidence>
<dbReference type="GO" id="GO:0051604">
    <property type="term" value="P:protein maturation"/>
    <property type="evidence" value="ECO:0007669"/>
    <property type="project" value="TreeGrafter"/>
</dbReference>
<keyword evidence="6" id="KW-1185">Reference proteome</keyword>
<evidence type="ECO:0000256" key="2">
    <source>
        <dbReference type="PIRSR" id="PIRSR600246-1"/>
    </source>
</evidence>
<evidence type="ECO:0000256" key="1">
    <source>
        <dbReference type="ARBA" id="ARBA00011601"/>
    </source>
</evidence>
<evidence type="ECO:0008006" key="7">
    <source>
        <dbReference type="Google" id="ProtNLM"/>
    </source>
</evidence>
<protein>
    <recommendedName>
        <fullName evidence="7">Threonine aspartase</fullName>
    </recommendedName>
</protein>
<reference evidence="5 6" key="1">
    <citation type="journal article" date="2024" name="Nat. Commun.">
        <title>Phylogenomics reveals the evolutionary origins of lichenization in chlorophyte algae.</title>
        <authorList>
            <person name="Puginier C."/>
            <person name="Libourel C."/>
            <person name="Otte J."/>
            <person name="Skaloud P."/>
            <person name="Haon M."/>
            <person name="Grisel S."/>
            <person name="Petersen M."/>
            <person name="Berrin J.G."/>
            <person name="Delaux P.M."/>
            <person name="Dal Grande F."/>
            <person name="Keller J."/>
        </authorList>
    </citation>
    <scope>NUCLEOTIDE SEQUENCE [LARGE SCALE GENOMIC DNA]</scope>
    <source>
        <strain evidence="5 6">SAG 2145</strain>
    </source>
</reference>
<evidence type="ECO:0000256" key="3">
    <source>
        <dbReference type="PIRSR" id="PIRSR600246-3"/>
    </source>
</evidence>
<organism evidence="5 6">
    <name type="scientific">Apatococcus lobatus</name>
    <dbReference type="NCBI Taxonomy" id="904363"/>
    <lineage>
        <taxon>Eukaryota</taxon>
        <taxon>Viridiplantae</taxon>
        <taxon>Chlorophyta</taxon>
        <taxon>core chlorophytes</taxon>
        <taxon>Trebouxiophyceae</taxon>
        <taxon>Chlorellales</taxon>
        <taxon>Chlorellaceae</taxon>
        <taxon>Apatococcus</taxon>
    </lineage>
</organism>
<comment type="subunit">
    <text evidence="1">Heterotetramer of two alpha and two beta chains arranged as a dimer of alpha/beta heterodimers.</text>
</comment>
<dbReference type="PANTHER" id="PTHR10188">
    <property type="entry name" value="L-ASPARAGINASE"/>
    <property type="match status" value="1"/>
</dbReference>
<feature type="site" description="Cleavage; by autolysis" evidence="3">
    <location>
        <begin position="307"/>
        <end position="308"/>
    </location>
</feature>
<dbReference type="InterPro" id="IPR037464">
    <property type="entry name" value="Taspase1"/>
</dbReference>